<feature type="domain" description="ABC transporter" evidence="8">
    <location>
        <begin position="3"/>
        <end position="233"/>
    </location>
</feature>
<dbReference type="GO" id="GO:0015408">
    <property type="term" value="F:ABC-type ferric iron transporter activity"/>
    <property type="evidence" value="ECO:0007669"/>
    <property type="project" value="InterPro"/>
</dbReference>
<evidence type="ECO:0000256" key="5">
    <source>
        <dbReference type="ARBA" id="ARBA00022840"/>
    </source>
</evidence>
<comment type="similarity">
    <text evidence="1">Belongs to the ABC transporter superfamily.</text>
</comment>
<dbReference type="GO" id="GO:0055052">
    <property type="term" value="C:ATP-binding cassette (ABC) transporter complex, substrate-binding subunit-containing"/>
    <property type="evidence" value="ECO:0007669"/>
    <property type="project" value="TreeGrafter"/>
</dbReference>
<dbReference type="SUPFAM" id="SSF50331">
    <property type="entry name" value="MOP-like"/>
    <property type="match status" value="1"/>
</dbReference>
<dbReference type="Gene3D" id="3.40.50.300">
    <property type="entry name" value="P-loop containing nucleotide triphosphate hydrolases"/>
    <property type="match status" value="1"/>
</dbReference>
<dbReference type="GO" id="GO:0005524">
    <property type="term" value="F:ATP binding"/>
    <property type="evidence" value="ECO:0007669"/>
    <property type="project" value="UniProtKB-KW"/>
</dbReference>
<name>A0A418VRY9_9PROT</name>
<proteinExistence type="inferred from homology"/>
<keyword evidence="4" id="KW-0547">Nucleotide-binding</keyword>
<dbReference type="InterPro" id="IPR003593">
    <property type="entry name" value="AAA+_ATPase"/>
</dbReference>
<dbReference type="SUPFAM" id="SSF52540">
    <property type="entry name" value="P-loop containing nucleoside triphosphate hydrolases"/>
    <property type="match status" value="1"/>
</dbReference>
<gene>
    <name evidence="9" type="ORF">D3877_20705</name>
</gene>
<comment type="caution">
    <text evidence="9">The sequence shown here is derived from an EMBL/GenBank/DDBJ whole genome shotgun (WGS) entry which is preliminary data.</text>
</comment>
<dbReference type="GO" id="GO:0016887">
    <property type="term" value="F:ATP hydrolysis activity"/>
    <property type="evidence" value="ECO:0007669"/>
    <property type="project" value="InterPro"/>
</dbReference>
<reference evidence="9 10" key="1">
    <citation type="submission" date="2018-09" db="EMBL/GenBank/DDBJ databases">
        <authorList>
            <person name="Zhu H."/>
        </authorList>
    </citation>
    <scope>NUCLEOTIDE SEQUENCE [LARGE SCALE GENOMIC DNA]</scope>
    <source>
        <strain evidence="9 10">K2W22B-5</strain>
    </source>
</reference>
<dbReference type="InterPro" id="IPR047641">
    <property type="entry name" value="ABC_transpr_MalK/UgpC-like"/>
</dbReference>
<evidence type="ECO:0000256" key="2">
    <source>
        <dbReference type="ARBA" id="ARBA00022448"/>
    </source>
</evidence>
<dbReference type="PANTHER" id="PTHR43875">
    <property type="entry name" value="MALTODEXTRIN IMPORT ATP-BINDING PROTEIN MSMX"/>
    <property type="match status" value="1"/>
</dbReference>
<keyword evidence="10" id="KW-1185">Reference proteome</keyword>
<evidence type="ECO:0000259" key="8">
    <source>
        <dbReference type="PROSITE" id="PS50893"/>
    </source>
</evidence>
<dbReference type="InterPro" id="IPR003439">
    <property type="entry name" value="ABC_transporter-like_ATP-bd"/>
</dbReference>
<dbReference type="Gene3D" id="2.40.50.140">
    <property type="entry name" value="Nucleic acid-binding proteins"/>
    <property type="match status" value="1"/>
</dbReference>
<dbReference type="InterPro" id="IPR015853">
    <property type="entry name" value="ABC_transpr_FbpC"/>
</dbReference>
<dbReference type="InterPro" id="IPR008995">
    <property type="entry name" value="Mo/tungstate-bd_C_term_dom"/>
</dbReference>
<dbReference type="PANTHER" id="PTHR43875:SF15">
    <property type="entry name" value="TREHALOSE IMPORT ATP-BINDING PROTEIN SUGC"/>
    <property type="match status" value="1"/>
</dbReference>
<dbReference type="InterPro" id="IPR027417">
    <property type="entry name" value="P-loop_NTPase"/>
</dbReference>
<evidence type="ECO:0000256" key="7">
    <source>
        <dbReference type="ARBA" id="ARBA00023136"/>
    </source>
</evidence>
<organism evidence="9 10">
    <name type="scientific">Azospirillum cavernae</name>
    <dbReference type="NCBI Taxonomy" id="2320860"/>
    <lineage>
        <taxon>Bacteria</taxon>
        <taxon>Pseudomonadati</taxon>
        <taxon>Pseudomonadota</taxon>
        <taxon>Alphaproteobacteria</taxon>
        <taxon>Rhodospirillales</taxon>
        <taxon>Azospirillaceae</taxon>
        <taxon>Azospirillum</taxon>
    </lineage>
</organism>
<evidence type="ECO:0000256" key="3">
    <source>
        <dbReference type="ARBA" id="ARBA00022475"/>
    </source>
</evidence>
<dbReference type="Pfam" id="PF08402">
    <property type="entry name" value="TOBE_2"/>
    <property type="match status" value="1"/>
</dbReference>
<dbReference type="AlphaFoldDB" id="A0A418VRY9"/>
<evidence type="ECO:0000256" key="1">
    <source>
        <dbReference type="ARBA" id="ARBA00005417"/>
    </source>
</evidence>
<dbReference type="CDD" id="cd03259">
    <property type="entry name" value="ABC_Carb_Solutes_like"/>
    <property type="match status" value="1"/>
</dbReference>
<dbReference type="Pfam" id="PF00005">
    <property type="entry name" value="ABC_tran"/>
    <property type="match status" value="1"/>
</dbReference>
<dbReference type="InterPro" id="IPR013611">
    <property type="entry name" value="Transp-assoc_OB_typ2"/>
</dbReference>
<accession>A0A418VRY9</accession>
<dbReference type="RefSeq" id="WP_119832692.1">
    <property type="nucleotide sequence ID" value="NZ_QYUL01000003.1"/>
</dbReference>
<dbReference type="OrthoDB" id="394852at2"/>
<keyword evidence="2" id="KW-0813">Transport</keyword>
<keyword evidence="3" id="KW-1003">Cell membrane</keyword>
<evidence type="ECO:0000313" key="9">
    <source>
        <dbReference type="EMBL" id="RJF79236.1"/>
    </source>
</evidence>
<protein>
    <submittedName>
        <fullName evidence="9">ABC transporter ATP-binding protein</fullName>
    </submittedName>
</protein>
<keyword evidence="5 9" id="KW-0067">ATP-binding</keyword>
<dbReference type="Proteomes" id="UP000283458">
    <property type="component" value="Unassembled WGS sequence"/>
</dbReference>
<evidence type="ECO:0000256" key="6">
    <source>
        <dbReference type="ARBA" id="ARBA00022967"/>
    </source>
</evidence>
<keyword evidence="7" id="KW-0472">Membrane</keyword>
<keyword evidence="6" id="KW-1278">Translocase</keyword>
<dbReference type="EMBL" id="QYUL01000003">
    <property type="protein sequence ID" value="RJF79236.1"/>
    <property type="molecule type" value="Genomic_DNA"/>
</dbReference>
<dbReference type="PROSITE" id="PS50893">
    <property type="entry name" value="ABC_TRANSPORTER_2"/>
    <property type="match status" value="1"/>
</dbReference>
<dbReference type="SMART" id="SM00382">
    <property type="entry name" value="AAA"/>
    <property type="match status" value="1"/>
</dbReference>
<evidence type="ECO:0000313" key="10">
    <source>
        <dbReference type="Proteomes" id="UP000283458"/>
    </source>
</evidence>
<evidence type="ECO:0000256" key="4">
    <source>
        <dbReference type="ARBA" id="ARBA00022741"/>
    </source>
</evidence>
<dbReference type="Gene3D" id="2.40.50.100">
    <property type="match status" value="1"/>
</dbReference>
<sequence>MTVSLEGVTKKVGADLHLHPLSLALQPGTFNVLLGRTLAGKTTLMRLMAGLDAPSSGRVLENGKDVTGVSVRHRDIAIVYQQFINYPAMTVFDNIASPLRRQGKSSADIDAHVRRTADMLRITPYLARLPAELSGGQQQRCAIARALVKGAGLLLLDEPLVNLDYKLREELRAELRDIFADGKTTVVYATTEPQEALILGGAVTVLHEGRLLQTGPTSDVFQSPVTEECASVFSDPPMNVLEAILTNDRVALSDGTSLPLSAHDRNLPAGPCRVGIRANHLTVLRRSDRLVPITGRVELSEISGSETFIHLRHGSTTLIAREDGVHTHPIGSEIQVYADPDRIFVFSTAGALVAAPLGRRGMLRNIA</sequence>
<dbReference type="InterPro" id="IPR012340">
    <property type="entry name" value="NA-bd_OB-fold"/>
</dbReference>